<dbReference type="InterPro" id="IPR043427">
    <property type="entry name" value="YscJ/FliF"/>
</dbReference>
<evidence type="ECO:0000256" key="1">
    <source>
        <dbReference type="ARBA" id="ARBA00004117"/>
    </source>
</evidence>
<dbReference type="InterPro" id="IPR006182">
    <property type="entry name" value="FliF_N_dom"/>
</dbReference>
<keyword evidence="15" id="KW-1185">Reference proteome</keyword>
<evidence type="ECO:0000256" key="2">
    <source>
        <dbReference type="ARBA" id="ARBA00004651"/>
    </source>
</evidence>
<dbReference type="NCBIfam" id="TIGR00206">
    <property type="entry name" value="fliF"/>
    <property type="match status" value="1"/>
</dbReference>
<evidence type="ECO:0000256" key="11">
    <source>
        <dbReference type="SAM" id="Phobius"/>
    </source>
</evidence>
<evidence type="ECO:0000256" key="6">
    <source>
        <dbReference type="ARBA" id="ARBA00022989"/>
    </source>
</evidence>
<dbReference type="PIRSF" id="PIRSF004862">
    <property type="entry name" value="FliF"/>
    <property type="match status" value="1"/>
</dbReference>
<name>A0A011PP70_9PROT</name>
<accession>A0A011PP70</accession>
<evidence type="ECO:0000259" key="12">
    <source>
        <dbReference type="Pfam" id="PF01514"/>
    </source>
</evidence>
<organism evidence="14 15">
    <name type="scientific">Candidatus Accumulibacter adjunctus</name>
    <dbReference type="NCBI Taxonomy" id="1454001"/>
    <lineage>
        <taxon>Bacteria</taxon>
        <taxon>Pseudomonadati</taxon>
        <taxon>Pseudomonadota</taxon>
        <taxon>Betaproteobacteria</taxon>
        <taxon>Candidatus Accumulibacter</taxon>
    </lineage>
</organism>
<dbReference type="PANTHER" id="PTHR30046">
    <property type="entry name" value="FLAGELLAR M-RING PROTEIN"/>
    <property type="match status" value="1"/>
</dbReference>
<evidence type="ECO:0000256" key="10">
    <source>
        <dbReference type="SAM" id="MobiDB-lite"/>
    </source>
</evidence>
<keyword evidence="8 9" id="KW-0975">Bacterial flagellum</keyword>
<evidence type="ECO:0000256" key="4">
    <source>
        <dbReference type="ARBA" id="ARBA00022475"/>
    </source>
</evidence>
<evidence type="ECO:0000256" key="7">
    <source>
        <dbReference type="ARBA" id="ARBA00023136"/>
    </source>
</evidence>
<dbReference type="Pfam" id="PF01514">
    <property type="entry name" value="YscJ_FliF"/>
    <property type="match status" value="1"/>
</dbReference>
<comment type="subcellular location">
    <subcellularLocation>
        <location evidence="1 9">Bacterial flagellum basal body</location>
    </subcellularLocation>
    <subcellularLocation>
        <location evidence="2">Cell membrane</location>
        <topology evidence="2">Multi-pass membrane protein</topology>
    </subcellularLocation>
</comment>
<dbReference type="InterPro" id="IPR045851">
    <property type="entry name" value="AMP-bd_C_sf"/>
</dbReference>
<keyword evidence="7 11" id="KW-0472">Membrane</keyword>
<comment type="function">
    <text evidence="9">The M ring may be actively involved in energy transduction.</text>
</comment>
<dbReference type="Proteomes" id="UP000020218">
    <property type="component" value="Unassembled WGS sequence"/>
</dbReference>
<dbReference type="PRINTS" id="PR01009">
    <property type="entry name" value="FLGMRINGFLIF"/>
</dbReference>
<feature type="compositionally biased region" description="Polar residues" evidence="10">
    <location>
        <begin position="294"/>
        <end position="318"/>
    </location>
</feature>
<dbReference type="PANTHER" id="PTHR30046:SF0">
    <property type="entry name" value="FLAGELLAR M-RING PROTEIN"/>
    <property type="match status" value="1"/>
</dbReference>
<dbReference type="GO" id="GO:0005886">
    <property type="term" value="C:plasma membrane"/>
    <property type="evidence" value="ECO:0007669"/>
    <property type="project" value="UniProtKB-SubCell"/>
</dbReference>
<dbReference type="PATRIC" id="fig|1454001.3.peg.1368"/>
<keyword evidence="6 11" id="KW-1133">Transmembrane helix</keyword>
<keyword evidence="5 11" id="KW-0812">Transmembrane</keyword>
<keyword evidence="14" id="KW-0282">Flagellum</keyword>
<dbReference type="InterPro" id="IPR000067">
    <property type="entry name" value="FlgMring_FliF"/>
</dbReference>
<protein>
    <recommendedName>
        <fullName evidence="9">Flagellar M-ring protein</fullName>
    </recommendedName>
</protein>
<evidence type="ECO:0000256" key="9">
    <source>
        <dbReference type="PIRNR" id="PIRNR004862"/>
    </source>
</evidence>
<evidence type="ECO:0000313" key="15">
    <source>
        <dbReference type="Proteomes" id="UP000020218"/>
    </source>
</evidence>
<feature type="domain" description="Flagellar M-ring N-terminal" evidence="12">
    <location>
        <begin position="55"/>
        <end position="230"/>
    </location>
</feature>
<reference evidence="14" key="1">
    <citation type="submission" date="2014-02" db="EMBL/GenBank/DDBJ databases">
        <title>Expanding our view of genomic diversity in Candidatus Accumulibacter clades.</title>
        <authorList>
            <person name="Skennerton C.T."/>
            <person name="Barr J.J."/>
            <person name="Slater F.R."/>
            <person name="Bond P.L."/>
            <person name="Tyson G.W."/>
        </authorList>
    </citation>
    <scope>NUCLEOTIDE SEQUENCE [LARGE SCALE GENOMIC DNA]</scope>
</reference>
<evidence type="ECO:0000313" key="14">
    <source>
        <dbReference type="EMBL" id="EXI68099.1"/>
    </source>
</evidence>
<dbReference type="STRING" id="1454001.AW08_01317"/>
<dbReference type="AlphaFoldDB" id="A0A011PP70"/>
<dbReference type="GO" id="GO:0003774">
    <property type="term" value="F:cytoskeletal motor activity"/>
    <property type="evidence" value="ECO:0007669"/>
    <property type="project" value="InterPro"/>
</dbReference>
<comment type="similarity">
    <text evidence="3 9">Belongs to the FliF family.</text>
</comment>
<feature type="region of interest" description="Disordered" evidence="10">
    <location>
        <begin position="285"/>
        <end position="354"/>
    </location>
</feature>
<dbReference type="GO" id="GO:0009431">
    <property type="term" value="C:bacterial-type flagellum basal body, MS ring"/>
    <property type="evidence" value="ECO:0007669"/>
    <property type="project" value="InterPro"/>
</dbReference>
<evidence type="ECO:0000259" key="13">
    <source>
        <dbReference type="Pfam" id="PF08345"/>
    </source>
</evidence>
<evidence type="ECO:0000256" key="5">
    <source>
        <dbReference type="ARBA" id="ARBA00022692"/>
    </source>
</evidence>
<dbReference type="GO" id="GO:0071973">
    <property type="term" value="P:bacterial-type flagellum-dependent cell motility"/>
    <property type="evidence" value="ECO:0007669"/>
    <property type="project" value="InterPro"/>
</dbReference>
<comment type="caution">
    <text evidence="14">The sequence shown here is derived from an EMBL/GenBank/DDBJ whole genome shotgun (WGS) entry which is preliminary data.</text>
</comment>
<evidence type="ECO:0000256" key="3">
    <source>
        <dbReference type="ARBA" id="ARBA00007971"/>
    </source>
</evidence>
<proteinExistence type="inferred from homology"/>
<gene>
    <name evidence="14" type="primary">fliF</name>
    <name evidence="14" type="ORF">AW08_01317</name>
</gene>
<dbReference type="InterPro" id="IPR013556">
    <property type="entry name" value="Flag_M-ring_C"/>
</dbReference>
<dbReference type="Pfam" id="PF08345">
    <property type="entry name" value="YscJ_FliF_C"/>
    <property type="match status" value="1"/>
</dbReference>
<keyword evidence="14" id="KW-0969">Cilium</keyword>
<feature type="transmembrane region" description="Helical" evidence="11">
    <location>
        <begin position="34"/>
        <end position="54"/>
    </location>
</feature>
<feature type="compositionally biased region" description="Pro residues" evidence="10">
    <location>
        <begin position="329"/>
        <end position="344"/>
    </location>
</feature>
<feature type="domain" description="Flagellar M-ring C-terminal" evidence="13">
    <location>
        <begin position="263"/>
        <end position="460"/>
    </location>
</feature>
<sequence>MAAAGTETTETAVASAPLDRARAALARLDNRQKVILMVAIAALVALLVAAGTLLRQSEFRILFSNVGERDGGAIIAALEQMNVPFRFNDSGSAILVPAARVHDVRLRLASQGLPRGGAVGFELMESQKFGISQFAEQLNYQRGLEGELSRTVQSIAAVEAARVHLAIPKPSVFMREELKPSASVMLRLYPGRSLDGAQIAGIQNLVAASVPQLAASSVTLLDQNGTLLSQMKSKLLEAGLDPTQVKYVNEIEASIIKRIEDILTPIVGAGNARVQIAADIDFSQSEHTAETHRPNTTPPEISIRSQQTNETASTSPTAQGVPGALSNQPPVPATAPLTQPPVPPAAGATGAAPPTPGQINAAGVQAPIASVGQPLNTSKSSTINYEVDRTIRHVRQSVGTIRRLSAAVVVNQRKDTAKDGKSISKPLPDAELKQISDLVKEAMGFSKERGDTISVANAPFTAIEKDDGVPLWRDPETVSLTKELVKYGVIAAIIAYLLLGVVRPLVRTMVGPPAGEKTLGSQIDVHAEEEGEGAGIEHVPTASELLERKLAEVRAIAQQDPQAVANIIKEWTGANAG</sequence>
<keyword evidence="14" id="KW-0966">Cell projection</keyword>
<evidence type="ECO:0000256" key="8">
    <source>
        <dbReference type="ARBA" id="ARBA00023143"/>
    </source>
</evidence>
<dbReference type="EMBL" id="JFAX01000006">
    <property type="protein sequence ID" value="EXI68099.1"/>
    <property type="molecule type" value="Genomic_DNA"/>
</dbReference>
<keyword evidence="4" id="KW-1003">Cell membrane</keyword>
<dbReference type="Gene3D" id="3.30.300.30">
    <property type="match status" value="1"/>
</dbReference>